<evidence type="ECO:0000313" key="1">
    <source>
        <dbReference type="EMBL" id="KAG4306143.1"/>
    </source>
</evidence>
<dbReference type="Proteomes" id="UP000768646">
    <property type="component" value="Unassembled WGS sequence"/>
</dbReference>
<evidence type="ECO:0000313" key="2">
    <source>
        <dbReference type="Proteomes" id="UP000768646"/>
    </source>
</evidence>
<comment type="caution">
    <text evidence="1">The sequence shown here is derived from an EMBL/GenBank/DDBJ whole genome shotgun (WGS) entry which is preliminary data.</text>
</comment>
<keyword evidence="2" id="KW-1185">Reference proteome</keyword>
<name>A0ACB7CGG5_9ASCO</name>
<reference evidence="1 2" key="1">
    <citation type="journal article" date="2021" name="Commun. Biol.">
        <title>Genomic insights into the host specific adaptation of the Pneumocystis genus.</title>
        <authorList>
            <person name="Cisse O.H."/>
            <person name="Ma L."/>
            <person name="Dekker J.P."/>
            <person name="Khil P.P."/>
            <person name="Youn J.-H."/>
            <person name="Brenchley J.M."/>
            <person name="Blair R."/>
            <person name="Pahar B."/>
            <person name="Chabe M."/>
            <person name="Van Rompay K.K.A."/>
            <person name="Keesler R."/>
            <person name="Sukura A."/>
            <person name="Hirsch V."/>
            <person name="Kutty G."/>
            <person name="Liu Y."/>
            <person name="Peng L."/>
            <person name="Chen J."/>
            <person name="Song J."/>
            <person name="Weissenbacher-Lang C."/>
            <person name="Xu J."/>
            <person name="Upham N.S."/>
            <person name="Stajich J.E."/>
            <person name="Cuomo C.A."/>
            <person name="Cushion M.T."/>
            <person name="Kovacs J.A."/>
        </authorList>
    </citation>
    <scope>NUCLEOTIDE SEQUENCE [LARGE SCALE GENOMIC DNA]</scope>
    <source>
        <strain evidence="1 2">RABM</strain>
    </source>
</reference>
<protein>
    <submittedName>
        <fullName evidence="1">Uncharacterized protein</fullName>
    </submittedName>
</protein>
<gene>
    <name evidence="1" type="ORF">PORY_000131</name>
</gene>
<proteinExistence type="predicted"/>
<sequence length="163" mass="19003">MEFKPKIFCKRKQSNVSVHGLIESRKKRLLETFSELTLNDEIHKLEGYKDANISCSSFYEKDPHTTIIENIEDFTNNEEEKVESSVSLIQGVDEKISNIPHYVLQSKQPVTDLILYKSPKCIVYEFYKKEASKCKERKDMPENVSTYLENVIDKEDVSMNIDI</sequence>
<organism evidence="1 2">
    <name type="scientific">Pneumocystis oryctolagi</name>
    <dbReference type="NCBI Taxonomy" id="42067"/>
    <lineage>
        <taxon>Eukaryota</taxon>
        <taxon>Fungi</taxon>
        <taxon>Dikarya</taxon>
        <taxon>Ascomycota</taxon>
        <taxon>Taphrinomycotina</taxon>
        <taxon>Pneumocystomycetes</taxon>
        <taxon>Pneumocystaceae</taxon>
        <taxon>Pneumocystis</taxon>
    </lineage>
</organism>
<accession>A0ACB7CGG5</accession>
<dbReference type="EMBL" id="JABTEG010000001">
    <property type="protein sequence ID" value="KAG4306143.1"/>
    <property type="molecule type" value="Genomic_DNA"/>
</dbReference>